<reference evidence="5" key="1">
    <citation type="submission" date="2016-06" db="UniProtKB">
        <authorList>
            <consortium name="WormBaseParasite"/>
        </authorList>
    </citation>
    <scope>IDENTIFICATION</scope>
</reference>
<accession>A0A183JYQ6</accession>
<dbReference type="Proteomes" id="UP000279833">
    <property type="component" value="Unassembled WGS sequence"/>
</dbReference>
<reference evidence="3 4" key="2">
    <citation type="submission" date="2018-11" db="EMBL/GenBank/DDBJ databases">
        <authorList>
            <consortium name="Pathogen Informatics"/>
        </authorList>
    </citation>
    <scope>NUCLEOTIDE SEQUENCE [LARGE SCALE GENOMIC DNA]</scope>
    <source>
        <strain evidence="3">Dakar</strain>
        <strain evidence="4">Dakar, Senegal</strain>
    </source>
</reference>
<feature type="region of interest" description="Disordered" evidence="1">
    <location>
        <begin position="500"/>
        <end position="530"/>
    </location>
</feature>
<evidence type="ECO:0000256" key="2">
    <source>
        <dbReference type="SAM" id="Phobius"/>
    </source>
</evidence>
<proteinExistence type="predicted"/>
<evidence type="ECO:0000313" key="3">
    <source>
        <dbReference type="EMBL" id="VDP28144.1"/>
    </source>
</evidence>
<organism evidence="5">
    <name type="scientific">Schistosoma curassoni</name>
    <dbReference type="NCBI Taxonomy" id="6186"/>
    <lineage>
        <taxon>Eukaryota</taxon>
        <taxon>Metazoa</taxon>
        <taxon>Spiralia</taxon>
        <taxon>Lophotrochozoa</taxon>
        <taxon>Platyhelminthes</taxon>
        <taxon>Trematoda</taxon>
        <taxon>Digenea</taxon>
        <taxon>Strigeidida</taxon>
        <taxon>Schistosomatoidea</taxon>
        <taxon>Schistosomatidae</taxon>
        <taxon>Schistosoma</taxon>
    </lineage>
</organism>
<keyword evidence="2" id="KW-1133">Transmembrane helix</keyword>
<evidence type="ECO:0000313" key="5">
    <source>
        <dbReference type="WBParaSite" id="SCUD_0000786301-mRNA-1"/>
    </source>
</evidence>
<sequence length="807" mass="93110">MNNSNITDMTSDSLSNKYIQNNEMSRYTTEWMLRNEENISINSSDIYINDPTYNRQLSKNTLTNSINSSTFTNHNEIQQPIQNQIPSSMMMNSLQFSSQLKIIQSLLETYQLSPVIESAESISYSINETVTASQIINVHQKTLQQDMNSYIGELRGYANILNKTLDSICGKLNENTLEKVTCKQLQFNNSILLINVDTKLFEFESSSILVFLMNDLNISLNSITDQFNRIKNLLNLKKDEVIQSMKSTFNLNDYFNLFTSIWILLQHNIVDKLNSYLTINKQQEIDHYLKLISYVISIIGYETLDSGFVLLGTRQQGVSVILKELVPPGGFDPMSPSFIVRDVTTELSGSRLSSYDSSQLFTLQIQGEFHKKLFLLQLNRSIYLPHIINYKHIQYLTITALIISLLFSFILFLLYMILPLLILFDTELCRYLNTDSGILITDFILDLYLQYQWSNFTLLSNDDLINYINLSPPKHVYSTIRNQCQPIMYNNHDLNTTTTTTNTTTNTTDNTTNNTTNTTTTTTTNSNNNNNHTYRNYNLLKLLNYSQIINFDKLLYSSIIQEKIKDAEISSVNKIINMDLAKFIPSDLDSLTSIARKLSVYLDGKDYKPTIQEIIHFISIKSNLLNYLNEIKKFIQFNGTMFNLIDIIDQINNSLIMYDQITKSINPLVNLFEKLEINKNLTQRLDQILNGLNNFKNISSDPQRLTESIRLIFHSSIQSLLNHTSTLLNNQFEQLFANIIPCNNINKILMIILNLFCNRTNSNILSLGCFILIISISKHIDLLIYTKWENIPLYNSVKLCYKLLKYN</sequence>
<feature type="transmembrane region" description="Helical" evidence="2">
    <location>
        <begin position="395"/>
        <end position="424"/>
    </location>
</feature>
<keyword evidence="2" id="KW-0812">Transmembrane</keyword>
<keyword evidence="2" id="KW-0472">Membrane</keyword>
<name>A0A183JYQ6_9TREM</name>
<dbReference type="AlphaFoldDB" id="A0A183JYQ6"/>
<gene>
    <name evidence="3" type="ORF">SCUD_LOCUS7863</name>
</gene>
<keyword evidence="4" id="KW-1185">Reference proteome</keyword>
<protein>
    <submittedName>
        <fullName evidence="5">Transmembrane protein</fullName>
    </submittedName>
</protein>
<dbReference type="WBParaSite" id="SCUD_0000786301-mRNA-1">
    <property type="protein sequence ID" value="SCUD_0000786301-mRNA-1"/>
    <property type="gene ID" value="SCUD_0000786301"/>
</dbReference>
<dbReference type="EMBL" id="UZAK01032502">
    <property type="protein sequence ID" value="VDP28144.1"/>
    <property type="molecule type" value="Genomic_DNA"/>
</dbReference>
<evidence type="ECO:0000256" key="1">
    <source>
        <dbReference type="SAM" id="MobiDB-lite"/>
    </source>
</evidence>
<evidence type="ECO:0000313" key="4">
    <source>
        <dbReference type="Proteomes" id="UP000279833"/>
    </source>
</evidence>